<accession>A0A0E9S218</accession>
<dbReference type="AlphaFoldDB" id="A0A0E9S218"/>
<proteinExistence type="predicted"/>
<reference evidence="1" key="1">
    <citation type="submission" date="2014-11" db="EMBL/GenBank/DDBJ databases">
        <authorList>
            <person name="Amaro Gonzalez C."/>
        </authorList>
    </citation>
    <scope>NUCLEOTIDE SEQUENCE</scope>
</reference>
<evidence type="ECO:0000313" key="1">
    <source>
        <dbReference type="EMBL" id="JAH35469.1"/>
    </source>
</evidence>
<dbReference type="EMBL" id="GBXM01073108">
    <property type="protein sequence ID" value="JAH35469.1"/>
    <property type="molecule type" value="Transcribed_RNA"/>
</dbReference>
<protein>
    <submittedName>
        <fullName evidence="1">Uncharacterized protein</fullName>
    </submittedName>
</protein>
<sequence length="28" mass="3264">MCCEKHLLPCRQTDRSFSPGIPWCRVLS</sequence>
<organism evidence="1">
    <name type="scientific">Anguilla anguilla</name>
    <name type="common">European freshwater eel</name>
    <name type="synonym">Muraena anguilla</name>
    <dbReference type="NCBI Taxonomy" id="7936"/>
    <lineage>
        <taxon>Eukaryota</taxon>
        <taxon>Metazoa</taxon>
        <taxon>Chordata</taxon>
        <taxon>Craniata</taxon>
        <taxon>Vertebrata</taxon>
        <taxon>Euteleostomi</taxon>
        <taxon>Actinopterygii</taxon>
        <taxon>Neopterygii</taxon>
        <taxon>Teleostei</taxon>
        <taxon>Anguilliformes</taxon>
        <taxon>Anguillidae</taxon>
        <taxon>Anguilla</taxon>
    </lineage>
</organism>
<name>A0A0E9S218_ANGAN</name>
<reference evidence="1" key="2">
    <citation type="journal article" date="2015" name="Fish Shellfish Immunol.">
        <title>Early steps in the European eel (Anguilla anguilla)-Vibrio vulnificus interaction in the gills: Role of the RtxA13 toxin.</title>
        <authorList>
            <person name="Callol A."/>
            <person name="Pajuelo D."/>
            <person name="Ebbesson L."/>
            <person name="Teles M."/>
            <person name="MacKenzie S."/>
            <person name="Amaro C."/>
        </authorList>
    </citation>
    <scope>NUCLEOTIDE SEQUENCE</scope>
</reference>